<evidence type="ECO:0000313" key="2">
    <source>
        <dbReference type="Proteomes" id="UP001386955"/>
    </source>
</evidence>
<gene>
    <name evidence="1" type="ORF">VNO78_22041</name>
</gene>
<reference evidence="1 2" key="1">
    <citation type="submission" date="2024-01" db="EMBL/GenBank/DDBJ databases">
        <title>The genomes of 5 underutilized Papilionoideae crops provide insights into root nodulation and disease resistanc.</title>
        <authorList>
            <person name="Jiang F."/>
        </authorList>
    </citation>
    <scope>NUCLEOTIDE SEQUENCE [LARGE SCALE GENOMIC DNA]</scope>
    <source>
        <strain evidence="1">DUOXIRENSHENG_FW03</strain>
        <tissue evidence="1">Leaves</tissue>
    </source>
</reference>
<accession>A0AAN9SC20</accession>
<proteinExistence type="predicted"/>
<name>A0AAN9SC20_PSOTE</name>
<dbReference type="AlphaFoldDB" id="A0AAN9SC20"/>
<dbReference type="EMBL" id="JAYMYS010000005">
    <property type="protein sequence ID" value="KAK7393484.1"/>
    <property type="molecule type" value="Genomic_DNA"/>
</dbReference>
<organism evidence="1 2">
    <name type="scientific">Psophocarpus tetragonolobus</name>
    <name type="common">Winged bean</name>
    <name type="synonym">Dolichos tetragonolobus</name>
    <dbReference type="NCBI Taxonomy" id="3891"/>
    <lineage>
        <taxon>Eukaryota</taxon>
        <taxon>Viridiplantae</taxon>
        <taxon>Streptophyta</taxon>
        <taxon>Embryophyta</taxon>
        <taxon>Tracheophyta</taxon>
        <taxon>Spermatophyta</taxon>
        <taxon>Magnoliopsida</taxon>
        <taxon>eudicotyledons</taxon>
        <taxon>Gunneridae</taxon>
        <taxon>Pentapetalae</taxon>
        <taxon>rosids</taxon>
        <taxon>fabids</taxon>
        <taxon>Fabales</taxon>
        <taxon>Fabaceae</taxon>
        <taxon>Papilionoideae</taxon>
        <taxon>50 kb inversion clade</taxon>
        <taxon>NPAAA clade</taxon>
        <taxon>indigoferoid/millettioid clade</taxon>
        <taxon>Phaseoleae</taxon>
        <taxon>Psophocarpus</taxon>
    </lineage>
</organism>
<evidence type="ECO:0000313" key="1">
    <source>
        <dbReference type="EMBL" id="KAK7393484.1"/>
    </source>
</evidence>
<keyword evidence="2" id="KW-1185">Reference proteome</keyword>
<comment type="caution">
    <text evidence="1">The sequence shown here is derived from an EMBL/GenBank/DDBJ whole genome shotgun (WGS) entry which is preliminary data.</text>
</comment>
<sequence>MEAKKGWKLAGRSRRLKGGGGKEQAGGNQYQASNRLEVIGEAISSFFFSHILTNSKARDMWDVVEDERLFALKLDKIFIGDQKVWVNQTQFGMSFAKGKNFKTEKPILSKEAIGVSSQGKSHMNTAPVRGIPYVEAVKKFKDHDGSVLVEANSSVTISSQILQYKSLVKDVNHLSRAFVDKFSDDEMVLEAAMWRWEAVEKGFSLDEDKDNIASVQNAPIFDNLSSAEERSKQGIFADLAVLPKRHAKFSTINEETSLPKRTMQQRHTYLNGVVSQPFVRCEKSEQKISSPIVSGREKVVVLGCDSGSLVSQHAKEDSQCWASSGSRQPTVNPQVGCNMAPTSNHHFSIISNDSADSTLFGSTFAN</sequence>
<dbReference type="Proteomes" id="UP001386955">
    <property type="component" value="Unassembled WGS sequence"/>
</dbReference>
<protein>
    <submittedName>
        <fullName evidence="1">Uncharacterized protein</fullName>
    </submittedName>
</protein>